<sequence length="814" mass="93547">MTLKPTLKACQCTFFLLWGVASLLCIETATVNATAPSTEGHRRLRQLVNPTLNETNYRSEDRVFPSGVGLKRTAGIPFETRPFKMSKSEADAVIKRIYHHANEHIDIALKNSNILSSNILAKKHIERIIAEKVVALKSQPQSLPFGLAFQENVFKDWERRGITIEAAYEKLSLEHEINLGVGDSVMEVWFSFACHLKKEKYSTQFLLSKLLEHFLFEPFALFNFLVRLHSNATMSATKNLVLELIKELLERHSRLRIDIFTSLFTDQDLDTILKSPSFEVYANYVARYANEAEIKEKFLYLKEHTNPIQLAKHVAAFQNSQMDAAMAMKFKSCLIDVWHSDGYLESQVYQMLQLDVQDGKGLNEPLLDLWAEYYQQYADGTVQWSSQLLSRLKLLYSNAELANLVGTPAKTNPFYPTFKMEVLLDELLKDWMARYDLTSASVLFTELYNGVDFKDVLSTPTTCVWFEFDLKLRKRENPGLKAISLVNLEAAEVDLANKDAVEANLGNKIDAKTFLEDASYEAFLQHLLDFYHVTELNVAQLAAENIAHESLRPVATALQLALIGRWGPKEIIKVFQVLNLNFDKSAELLTNPLLEFSLDVLCFIGIDDAKTVLRTTLKEEQIINLLSLPRRDSYLQEALFNLLTDMELWKSPEKLFQLKLQDARDTLFENPFLPFWDHFMENIHKESDTPDVENHYFAMLMIILNNGYDEPYLERLLAQVRNSDMTINSIILSQNASIAKALQEQLWEWNFKTSEEVFQLLGLDQTYYDPRLSKMYPYWLSYHANLNSKLPENRQILANDVIAKCALEVPSDLL</sequence>
<protein>
    <submittedName>
        <fullName evidence="2">Secreted RxLR effector</fullName>
    </submittedName>
</protein>
<proteinExistence type="evidence at transcript level"/>
<reference evidence="2" key="2">
    <citation type="journal article" date="2019" name="Mol. Plant Pathol.">
        <title>Recognition of lettuce downy mildew effector BLR38 in Lactuca serriola LS102 requires two unlinked loci.</title>
        <authorList>
            <person name="Pelgrom A.J."/>
            <person name="Eikelhof J."/>
            <person name="Elberse J."/>
            <person name="Meisrimler C.N."/>
            <person name="Raedts R."/>
            <person name="Klein J."/>
            <person name="Van den Ackerveken G."/>
        </authorList>
    </citation>
    <scope>NUCLEOTIDE SEQUENCE</scope>
    <source>
        <strain evidence="2">Race Bl:24</strain>
    </source>
</reference>
<reference evidence="2" key="1">
    <citation type="submission" date="2017-12" db="EMBL/GenBank/DDBJ databases">
        <authorList>
            <person name="Pelgrom A.J.E."/>
            <person name="Eikelhof J."/>
            <person name="Elberse J."/>
            <person name="Meisrimler C.-N."/>
            <person name="Raedts R."/>
            <person name="Klein J."/>
            <person name="Van den Ackerveken G."/>
        </authorList>
    </citation>
    <scope>NUCLEOTIDE SEQUENCE</scope>
    <source>
        <strain evidence="2">Race Bl:24</strain>
    </source>
</reference>
<gene>
    <name evidence="2" type="primary">BLR37</name>
</gene>
<evidence type="ECO:0000313" key="2">
    <source>
        <dbReference type="EMBL" id="AYE92114.1"/>
    </source>
</evidence>
<keyword evidence="1" id="KW-0732">Signal</keyword>
<name>A0A3F2YED1_BRELC</name>
<accession>A0A3F2YED1</accession>
<dbReference type="EMBL" id="MG686570">
    <property type="protein sequence ID" value="AYE92114.1"/>
    <property type="molecule type" value="mRNA"/>
</dbReference>
<feature type="chain" id="PRO_5017598393" evidence="1">
    <location>
        <begin position="34"/>
        <end position="814"/>
    </location>
</feature>
<evidence type="ECO:0000256" key="1">
    <source>
        <dbReference type="SAM" id="SignalP"/>
    </source>
</evidence>
<dbReference type="VEuPathDB" id="FungiDB:CCR75_008452"/>
<feature type="signal peptide" evidence="1">
    <location>
        <begin position="1"/>
        <end position="33"/>
    </location>
</feature>
<dbReference type="AlphaFoldDB" id="A0A3F2YED1"/>
<organism evidence="2">
    <name type="scientific">Bremia lactucae</name>
    <name type="common">Lettuce downy mildew</name>
    <dbReference type="NCBI Taxonomy" id="4779"/>
    <lineage>
        <taxon>Eukaryota</taxon>
        <taxon>Sar</taxon>
        <taxon>Stramenopiles</taxon>
        <taxon>Oomycota</taxon>
        <taxon>Peronosporomycetes</taxon>
        <taxon>Peronosporales</taxon>
        <taxon>Peronosporaceae</taxon>
        <taxon>Bremia</taxon>
    </lineage>
</organism>